<gene>
    <name evidence="1" type="ORF">BN2475_400021</name>
</gene>
<proteinExistence type="predicted"/>
<sequence length="90" mass="9827">MIRRPPNQWARMRLTTRGLLLIAIPAVFELALLSGLVKAQSDAAQAERWAIHSEDVLRQSTAILEPVLSESVALRGAARCSPTTPTSPPR</sequence>
<accession>A0A1N7S6J6</accession>
<protein>
    <submittedName>
        <fullName evidence="1">Uncharacterized protein</fullName>
    </submittedName>
</protein>
<name>A0A1N7S6J6_9BURK</name>
<dbReference type="Proteomes" id="UP000187012">
    <property type="component" value="Unassembled WGS sequence"/>
</dbReference>
<reference evidence="1 2" key="1">
    <citation type="submission" date="2016-12" db="EMBL/GenBank/DDBJ databases">
        <authorList>
            <person name="Song W.-J."/>
            <person name="Kurnit D.M."/>
        </authorList>
    </citation>
    <scope>NUCLEOTIDE SEQUENCE [LARGE SCALE GENOMIC DNA]</scope>
    <source>
        <strain evidence="1 2">STM7296</strain>
    </source>
</reference>
<dbReference type="AlphaFoldDB" id="A0A1N7S6J6"/>
<evidence type="ECO:0000313" key="2">
    <source>
        <dbReference type="Proteomes" id="UP000187012"/>
    </source>
</evidence>
<keyword evidence="2" id="KW-1185">Reference proteome</keyword>
<organism evidence="1 2">
    <name type="scientific">Paraburkholderia ribeironis</name>
    <dbReference type="NCBI Taxonomy" id="1247936"/>
    <lineage>
        <taxon>Bacteria</taxon>
        <taxon>Pseudomonadati</taxon>
        <taxon>Pseudomonadota</taxon>
        <taxon>Betaproteobacteria</taxon>
        <taxon>Burkholderiales</taxon>
        <taxon>Burkholderiaceae</taxon>
        <taxon>Paraburkholderia</taxon>
    </lineage>
</organism>
<evidence type="ECO:0000313" key="1">
    <source>
        <dbReference type="EMBL" id="SIT42980.1"/>
    </source>
</evidence>
<dbReference type="STRING" id="1247936.BN2475_400021"/>
<dbReference type="EMBL" id="CYGX02000040">
    <property type="protein sequence ID" value="SIT42980.1"/>
    <property type="molecule type" value="Genomic_DNA"/>
</dbReference>